<keyword evidence="5" id="KW-0472">Membrane</keyword>
<keyword evidence="5" id="KW-0812">Transmembrane</keyword>
<evidence type="ECO:0000259" key="7">
    <source>
        <dbReference type="Pfam" id="PF07976"/>
    </source>
</evidence>
<keyword evidence="4" id="KW-0560">Oxidoreductase</keyword>
<feature type="domain" description="Phenol hydroxylase-like C-terminal dimerisation" evidence="7">
    <location>
        <begin position="205"/>
        <end position="394"/>
    </location>
</feature>
<evidence type="ECO:0000256" key="4">
    <source>
        <dbReference type="ARBA" id="ARBA00023002"/>
    </source>
</evidence>
<feature type="domain" description="FAD-binding" evidence="6">
    <location>
        <begin position="10"/>
        <end position="75"/>
    </location>
</feature>
<dbReference type="PANTHER" id="PTHR43004:SF13">
    <property type="entry name" value="FAD-BINDING DOMAIN-CONTAINING PROTEIN-RELATED"/>
    <property type="match status" value="1"/>
</dbReference>
<dbReference type="Gene3D" id="3.40.30.20">
    <property type="match status" value="1"/>
</dbReference>
<dbReference type="GO" id="GO:0016709">
    <property type="term" value="F:oxidoreductase activity, acting on paired donors, with incorporation or reduction of molecular oxygen, NAD(P)H as one donor, and incorporation of one atom of oxygen"/>
    <property type="evidence" value="ECO:0007669"/>
    <property type="project" value="UniProtKB-ARBA"/>
</dbReference>
<feature type="transmembrane region" description="Helical" evidence="5">
    <location>
        <begin position="12"/>
        <end position="33"/>
    </location>
</feature>
<feature type="domain" description="FAD-binding" evidence="6">
    <location>
        <begin position="85"/>
        <end position="169"/>
    </location>
</feature>
<dbReference type="Pfam" id="PF07976">
    <property type="entry name" value="Phe_hydrox_dim"/>
    <property type="match status" value="1"/>
</dbReference>
<dbReference type="Gene3D" id="3.50.50.60">
    <property type="entry name" value="FAD/NAD(P)-binding domain"/>
    <property type="match status" value="2"/>
</dbReference>
<dbReference type="InterPro" id="IPR038220">
    <property type="entry name" value="PHOX_C_sf"/>
</dbReference>
<dbReference type="CDD" id="cd02979">
    <property type="entry name" value="PHOX_C"/>
    <property type="match status" value="1"/>
</dbReference>
<dbReference type="EMBL" id="PXOF01000059">
    <property type="protein sequence ID" value="RGP69702.1"/>
    <property type="molecule type" value="Genomic_DNA"/>
</dbReference>
<keyword evidence="9" id="KW-1185">Reference proteome</keyword>
<dbReference type="STRING" id="5514.A0A395SCA4"/>
<comment type="caution">
    <text evidence="8">The sequence shown here is derived from an EMBL/GenBank/DDBJ whole genome shotgun (WGS) entry which is preliminary data.</text>
</comment>
<name>A0A395SCA4_FUSSP</name>
<dbReference type="Proteomes" id="UP000266152">
    <property type="component" value="Unassembled WGS sequence"/>
</dbReference>
<dbReference type="InterPro" id="IPR036249">
    <property type="entry name" value="Thioredoxin-like_sf"/>
</dbReference>
<dbReference type="SUPFAM" id="SSF52833">
    <property type="entry name" value="Thioredoxin-like"/>
    <property type="match status" value="1"/>
</dbReference>
<dbReference type="GO" id="GO:0071949">
    <property type="term" value="F:FAD binding"/>
    <property type="evidence" value="ECO:0007669"/>
    <property type="project" value="InterPro"/>
</dbReference>
<keyword evidence="5" id="KW-1133">Transmembrane helix</keyword>
<evidence type="ECO:0000256" key="3">
    <source>
        <dbReference type="ARBA" id="ARBA00022827"/>
    </source>
</evidence>
<keyword evidence="3" id="KW-0274">FAD</keyword>
<dbReference type="InterPro" id="IPR050641">
    <property type="entry name" value="RIFMO-like"/>
</dbReference>
<evidence type="ECO:0000313" key="9">
    <source>
        <dbReference type="Proteomes" id="UP000266152"/>
    </source>
</evidence>
<gene>
    <name evidence="8" type="ORF">FSPOR_4514</name>
</gene>
<evidence type="ECO:0000256" key="2">
    <source>
        <dbReference type="ARBA" id="ARBA00022630"/>
    </source>
</evidence>
<comment type="similarity">
    <text evidence="1">Belongs to the PheA/TfdB FAD monooxygenase family.</text>
</comment>
<keyword evidence="2" id="KW-0285">Flavoprotein</keyword>
<dbReference type="AlphaFoldDB" id="A0A395SCA4"/>
<evidence type="ECO:0000313" key="8">
    <source>
        <dbReference type="EMBL" id="RGP69702.1"/>
    </source>
</evidence>
<keyword evidence="8" id="KW-0503">Monooxygenase</keyword>
<dbReference type="PANTHER" id="PTHR43004">
    <property type="entry name" value="TRK SYSTEM POTASSIUM UPTAKE PROTEIN"/>
    <property type="match status" value="1"/>
</dbReference>
<organism evidence="8 9">
    <name type="scientific">Fusarium sporotrichioides</name>
    <dbReference type="NCBI Taxonomy" id="5514"/>
    <lineage>
        <taxon>Eukaryota</taxon>
        <taxon>Fungi</taxon>
        <taxon>Dikarya</taxon>
        <taxon>Ascomycota</taxon>
        <taxon>Pezizomycotina</taxon>
        <taxon>Sordariomycetes</taxon>
        <taxon>Hypocreomycetidae</taxon>
        <taxon>Hypocreales</taxon>
        <taxon>Nectriaceae</taxon>
        <taxon>Fusarium</taxon>
    </lineage>
</organism>
<dbReference type="InterPro" id="IPR036188">
    <property type="entry name" value="FAD/NAD-bd_sf"/>
</dbReference>
<dbReference type="SUPFAM" id="SSF51905">
    <property type="entry name" value="FAD/NAD(P)-binding domain"/>
    <property type="match status" value="1"/>
</dbReference>
<protein>
    <submittedName>
        <fullName evidence="8">Putative phenol 2-monooxygenase</fullName>
    </submittedName>
</protein>
<sequence>MAQNKPEKAYDVVIVGAGPAGLVVAAWMSVAGVKTLLLDRNSAPPASGHADGLDRRSFEVMDKFNLGHTIWQEAHQTIEVSYWIVEWTSLYSVGQRICSSYFIQKRIFLAGDAVHTHSPKAGMGMNTSMQDAFNLGWKLASVIKGCHAPKILETYQEERMPIAQNLLSFDKEMYSAVSEKFGKNRSETLSRTLRKENTSASGSAVRYHANMLINHTDTSRKVPRLLAAGFRLPDVQIMNHSDSCMWRLHEILNGSGHWALLVFGGDISTKSQMRSVRALAAQLSKSCSILQRVNHRHKQQMIGGIEVHLIHSAPRHGIDLHSLPCLFVSKSETLGYDYGKVFVDNVSYTGIGGTVYRDLDIPTWGCIVLVRPDHHIAFCGGLDEMSELESFITRLWTVDG</sequence>
<evidence type="ECO:0000259" key="6">
    <source>
        <dbReference type="Pfam" id="PF01494"/>
    </source>
</evidence>
<dbReference type="InterPro" id="IPR012941">
    <property type="entry name" value="Phe_hydrox_C_dim_dom"/>
</dbReference>
<evidence type="ECO:0000256" key="5">
    <source>
        <dbReference type="SAM" id="Phobius"/>
    </source>
</evidence>
<evidence type="ECO:0000256" key="1">
    <source>
        <dbReference type="ARBA" id="ARBA00007801"/>
    </source>
</evidence>
<reference evidence="8 9" key="1">
    <citation type="journal article" date="2018" name="PLoS Pathog.">
        <title>Evolution of structural diversity of trichothecenes, a family of toxins produced by plant pathogenic and entomopathogenic fungi.</title>
        <authorList>
            <person name="Proctor R.H."/>
            <person name="McCormick S.P."/>
            <person name="Kim H.S."/>
            <person name="Cardoza R.E."/>
            <person name="Stanley A.M."/>
            <person name="Lindo L."/>
            <person name="Kelly A."/>
            <person name="Brown D.W."/>
            <person name="Lee T."/>
            <person name="Vaughan M.M."/>
            <person name="Alexander N.J."/>
            <person name="Busman M."/>
            <person name="Gutierrez S."/>
        </authorList>
    </citation>
    <scope>NUCLEOTIDE SEQUENCE [LARGE SCALE GENOMIC DNA]</scope>
    <source>
        <strain evidence="8 9">NRRL 3299</strain>
    </source>
</reference>
<dbReference type="Pfam" id="PF01494">
    <property type="entry name" value="FAD_binding_3"/>
    <property type="match status" value="2"/>
</dbReference>
<accession>A0A395SCA4</accession>
<proteinExistence type="inferred from homology"/>
<dbReference type="InterPro" id="IPR002938">
    <property type="entry name" value="FAD-bd"/>
</dbReference>